<dbReference type="RefSeq" id="WP_154543857.1">
    <property type="nucleotide sequence ID" value="NZ_VUMY01000005.1"/>
</dbReference>
<proteinExistence type="predicted"/>
<comment type="caution">
    <text evidence="1">The sequence shown here is derived from an EMBL/GenBank/DDBJ whole genome shotgun (WGS) entry which is preliminary data.</text>
</comment>
<gene>
    <name evidence="1" type="ORF">FYJ63_03570</name>
</gene>
<evidence type="ECO:0000313" key="2">
    <source>
        <dbReference type="Proteomes" id="UP000442535"/>
    </source>
</evidence>
<dbReference type="AlphaFoldDB" id="A0A7K0K2N2"/>
<dbReference type="EMBL" id="VUMY01000005">
    <property type="protein sequence ID" value="MST49320.1"/>
    <property type="molecule type" value="Genomic_DNA"/>
</dbReference>
<sequence>MVFTIDLPPDVAAKVSQLAKESGTDDATLVASFAEEAVNKPQETSKIIFDSVSGWPVLTGGKRMTQEEIFDFLHEED</sequence>
<protein>
    <submittedName>
        <fullName evidence="1">Uncharacterized protein</fullName>
    </submittedName>
</protein>
<reference evidence="1 2" key="1">
    <citation type="submission" date="2019-08" db="EMBL/GenBank/DDBJ databases">
        <title>In-depth cultivation of the pig gut microbiome towards novel bacterial diversity and tailored functional studies.</title>
        <authorList>
            <person name="Wylensek D."/>
            <person name="Hitch T.C.A."/>
            <person name="Clavel T."/>
        </authorList>
    </citation>
    <scope>NUCLEOTIDE SEQUENCE [LARGE SCALE GENOMIC DNA]</scope>
    <source>
        <strain evidence="1 2">RF-GAM-744-WT-7</strain>
    </source>
</reference>
<keyword evidence="2" id="KW-1185">Reference proteome</keyword>
<name>A0A7K0K2N2_9ACTO</name>
<evidence type="ECO:0000313" key="1">
    <source>
        <dbReference type="EMBL" id="MST49320.1"/>
    </source>
</evidence>
<accession>A0A7K0K2N2</accession>
<organism evidence="1 2">
    <name type="scientific">Mobiluncus porci</name>
    <dbReference type="NCBI Taxonomy" id="2652278"/>
    <lineage>
        <taxon>Bacteria</taxon>
        <taxon>Bacillati</taxon>
        <taxon>Actinomycetota</taxon>
        <taxon>Actinomycetes</taxon>
        <taxon>Actinomycetales</taxon>
        <taxon>Actinomycetaceae</taxon>
        <taxon>Mobiluncus</taxon>
    </lineage>
</organism>
<dbReference type="Proteomes" id="UP000442535">
    <property type="component" value="Unassembled WGS sequence"/>
</dbReference>